<evidence type="ECO:0000313" key="1">
    <source>
        <dbReference type="EMBL" id="SEM47375.1"/>
    </source>
</evidence>
<organism evidence="1 2">
    <name type="scientific">Terribacillus saccharophilus</name>
    <dbReference type="NCBI Taxonomy" id="361277"/>
    <lineage>
        <taxon>Bacteria</taxon>
        <taxon>Bacillati</taxon>
        <taxon>Bacillota</taxon>
        <taxon>Bacilli</taxon>
        <taxon>Bacillales</taxon>
        <taxon>Bacillaceae</taxon>
        <taxon>Terribacillus</taxon>
    </lineage>
</organism>
<name>A0AAX2E940_9BACI</name>
<comment type="caution">
    <text evidence="1">The sequence shown here is derived from an EMBL/GenBank/DDBJ whole genome shotgun (WGS) entry which is preliminary data.</text>
</comment>
<protein>
    <submittedName>
        <fullName evidence="1">Uncharacterized protein</fullName>
    </submittedName>
</protein>
<proteinExistence type="predicted"/>
<sequence>MNKLEIWCPDTIIDGPFHLTKFNYLGKLSISFENENGQEITFTYNQNINGRYILASRFTDEMKRGDLVNSALKARENYAKNLKAWYLYKVTDSDFIKWYDDLSGPGSDYIKNIEHHIYSGSEDTFEVLSEYEPEVTVKNI</sequence>
<dbReference type="RefSeq" id="WP_093879439.1">
    <property type="nucleotide sequence ID" value="NZ_FOCD01000001.1"/>
</dbReference>
<accession>A0AAX2E940</accession>
<dbReference type="AlphaFoldDB" id="A0AAX2E940"/>
<reference evidence="1 2" key="1">
    <citation type="submission" date="2016-10" db="EMBL/GenBank/DDBJ databases">
        <authorList>
            <person name="Varghese N."/>
            <person name="Submissions S."/>
        </authorList>
    </citation>
    <scope>NUCLEOTIDE SEQUENCE [LARGE SCALE GENOMIC DNA]</scope>
    <source>
        <strain evidence="1 2">DSM 21619</strain>
    </source>
</reference>
<evidence type="ECO:0000313" key="2">
    <source>
        <dbReference type="Proteomes" id="UP000199735"/>
    </source>
</evidence>
<dbReference type="Proteomes" id="UP000199735">
    <property type="component" value="Unassembled WGS sequence"/>
</dbReference>
<dbReference type="EMBL" id="FOCD01000001">
    <property type="protein sequence ID" value="SEM47375.1"/>
    <property type="molecule type" value="Genomic_DNA"/>
</dbReference>
<gene>
    <name evidence="1" type="ORF">SAMN04489762_0156</name>
</gene>